<dbReference type="SMART" id="SM00320">
    <property type="entry name" value="WD40"/>
    <property type="match status" value="14"/>
</dbReference>
<dbReference type="InterPro" id="IPR042197">
    <property type="entry name" value="Apaf_helical"/>
</dbReference>
<dbReference type="InterPro" id="IPR035897">
    <property type="entry name" value="Toll_tir_struct_dom_sf"/>
</dbReference>
<dbReference type="Gene3D" id="1.10.10.10">
    <property type="entry name" value="Winged helix-like DNA-binding domain superfamily/Winged helix DNA-binding domain"/>
    <property type="match status" value="1"/>
</dbReference>
<keyword evidence="2" id="KW-0677">Repeat</keyword>
<dbReference type="AlphaFoldDB" id="G7WPS4"/>
<dbReference type="PATRIC" id="fig|1110509.7.peg.2311"/>
<feature type="domain" description="TIR" evidence="3">
    <location>
        <begin position="1"/>
        <end position="127"/>
    </location>
</feature>
<dbReference type="Gene3D" id="2.130.10.10">
    <property type="entry name" value="YVTN repeat-like/Quinoprotein amine dehydrogenase"/>
    <property type="match status" value="6"/>
</dbReference>
<dbReference type="InterPro" id="IPR041452">
    <property type="entry name" value="APAF1_C"/>
</dbReference>
<dbReference type="InterPro" id="IPR036388">
    <property type="entry name" value="WH-like_DNA-bd_sf"/>
</dbReference>
<dbReference type="Gene3D" id="3.40.50.10140">
    <property type="entry name" value="Toll/interleukin-1 receptor homology (TIR) domain"/>
    <property type="match status" value="1"/>
</dbReference>
<protein>
    <submittedName>
        <fullName evidence="4">WD repeat protein</fullName>
    </submittedName>
</protein>
<dbReference type="InterPro" id="IPR027417">
    <property type="entry name" value="P-loop_NTPase"/>
</dbReference>
<dbReference type="Pfam" id="PF21296">
    <property type="entry name" value="WHD_APAF1"/>
    <property type="match status" value="1"/>
</dbReference>
<dbReference type="PROSITE" id="PS00678">
    <property type="entry name" value="WD_REPEATS_1"/>
    <property type="match status" value="13"/>
</dbReference>
<dbReference type="InterPro" id="IPR002182">
    <property type="entry name" value="NB-ARC"/>
</dbReference>
<dbReference type="PROSITE" id="PS50294">
    <property type="entry name" value="WD_REPEATS_REGION"/>
    <property type="match status" value="13"/>
</dbReference>
<dbReference type="OrthoDB" id="142653at2157"/>
<dbReference type="GO" id="GO:0007165">
    <property type="term" value="P:signal transduction"/>
    <property type="evidence" value="ECO:0007669"/>
    <property type="project" value="InterPro"/>
</dbReference>
<gene>
    <name evidence="4" type="ordered locus">Mhar_2080</name>
</gene>
<dbReference type="SUPFAM" id="SSF52200">
    <property type="entry name" value="Toll/Interleukin receptor TIR domain"/>
    <property type="match status" value="1"/>
</dbReference>
<dbReference type="InterPro" id="IPR019775">
    <property type="entry name" value="WD40_repeat_CS"/>
</dbReference>
<dbReference type="InterPro" id="IPR001680">
    <property type="entry name" value="WD40_rpt"/>
</dbReference>
<accession>G7WPS4</accession>
<keyword evidence="5" id="KW-1185">Reference proteome</keyword>
<dbReference type="Gene3D" id="1.10.8.430">
    <property type="entry name" value="Helical domain of apoptotic protease-activating factors"/>
    <property type="match status" value="1"/>
</dbReference>
<dbReference type="Pfam" id="PF13676">
    <property type="entry name" value="TIR_2"/>
    <property type="match status" value="1"/>
</dbReference>
<dbReference type="InterPro" id="IPR015943">
    <property type="entry name" value="WD40/YVTN_repeat-like_dom_sf"/>
</dbReference>
<dbReference type="Pfam" id="PF17908">
    <property type="entry name" value="APAF1_C"/>
    <property type="match status" value="1"/>
</dbReference>
<dbReference type="KEGG" id="mhi:Mhar_2080"/>
<dbReference type="InterPro" id="IPR036322">
    <property type="entry name" value="WD40_repeat_dom_sf"/>
</dbReference>
<organism evidence="4 5">
    <name type="scientific">Methanothrix harundinacea (strain 6Ac)</name>
    <name type="common">Methanosaeta harundinacea</name>
    <dbReference type="NCBI Taxonomy" id="1110509"/>
    <lineage>
        <taxon>Archaea</taxon>
        <taxon>Methanobacteriati</taxon>
        <taxon>Methanobacteriota</taxon>
        <taxon>Stenosarchaea group</taxon>
        <taxon>Methanomicrobia</taxon>
        <taxon>Methanotrichales</taxon>
        <taxon>Methanotrichaceae</taxon>
        <taxon>Methanothrix</taxon>
    </lineage>
</organism>
<dbReference type="InterPro" id="IPR048975">
    <property type="entry name" value="WHD_APAF1"/>
</dbReference>
<dbReference type="GO" id="GO:0043531">
    <property type="term" value="F:ADP binding"/>
    <property type="evidence" value="ECO:0007669"/>
    <property type="project" value="InterPro"/>
</dbReference>
<evidence type="ECO:0000259" key="3">
    <source>
        <dbReference type="PROSITE" id="PS50104"/>
    </source>
</evidence>
<dbReference type="PROSITE" id="PS50082">
    <property type="entry name" value="WD_REPEATS_2"/>
    <property type="match status" value="13"/>
</dbReference>
<dbReference type="InterPro" id="IPR020472">
    <property type="entry name" value="WD40_PAC1"/>
</dbReference>
<dbReference type="PANTHER" id="PTHR19848:SF8">
    <property type="entry name" value="F-BOX AND WD REPEAT DOMAIN CONTAINING 7"/>
    <property type="match status" value="1"/>
</dbReference>
<evidence type="ECO:0000256" key="1">
    <source>
        <dbReference type="ARBA" id="ARBA00022574"/>
    </source>
</evidence>
<evidence type="ECO:0000313" key="4">
    <source>
        <dbReference type="EMBL" id="AET65436.1"/>
    </source>
</evidence>
<dbReference type="CDD" id="cd00200">
    <property type="entry name" value="WD40"/>
    <property type="match status" value="2"/>
</dbReference>
<sequence>MKDFFISYTKADKEWAEWIAWHLEETGYSTVIQVWDFRPGSNFVLEMDKASRETERTIAVLSPNYLEAFYTQPEWAAAFKKDPKGEKGSLLPVRVRECKPGGLLGPIVYIDLVGLDEKIAMDSLLAGVKRERTRPPEAPIFPGLQGHSVPKPERFPGKVGRLVNVPELPPNFLPRDEELKGIKELVFSGEKKATGITGVSKKVGVQGMGGIGKSVLAAVVARDDGVRLAFPDGIFWLSIGRDIREADLLQIQSKLARILGDESVFENLNDGKEKLLELLADKVCLLILDDVWKARDAGAFDSLGPNCRMLITTRNADIITNLGGSEYSLDLLEVPKALKLLADWAGIDADSLPREANEIVQECGRLPLALAIIGAMLQGKPLNRWKNVLHKLQSTDLDKIERDFPHYPYHDLLKTIQVSVENLKPDLQSRYFDFAVFPEDTPIPEAVLQTFWAPEGLDEDESQDAVDLFVARSLARRSDEGRLSLHDLQFDYVRKQVEDVTELHNRLLEAYRRKCLDGWHTGPDDGYIFQHLARHLIEAGRKDELRNILLDFNWIRAKLETTDVSSLVADYDFLPEDSDAFLVRDAFQLSAHVLATDKAQLASQILGRLMALPSRSIQALLDHIGESVHESWIRPMTPNLTPPGGPLLRILKGHSDSVRAVAVTPDGRRAVSASGDRTLKVWDLERGEELRTLIGHSNSVRAVAVTPDGLRAVSASDDSTLRVWDLVRGEELRTLEGHSNSVSAVAVTPDGRRAVSASRDRTLKVWDLERGEELRTLKGHSNSVSAVAVTPDGLRAVSASGDLTLKVWDLERGEELRTLIGHSCWVNAVKVTPNGLRAVSASGDQTLKVWDLKSGEMLLTLKGHSSWVNAVTLTPDGRRAVSASDDQTLKVWDLERGEMLLTLKGHSSWVNEVAVTPDGLRAVSASDDQTLKVWDLERGEMLLTLKGHYCWVNAVALTPDGRRVVSASRDKTLKVWDLERYEELRTLKGHSNWVSAVAVTPDGRRAVSASDDHTLKVWDLERYEELRTLKGHSDSVSAVAVTPDGLRAVSASFDQTLKVWDLERYEELRTLKGHSNSVRAVAVTPDGRRAVSASRDRTLKVWDLERGEELRTLKGHSNWVNAVAATPDGLRAVSASGDLTLKVWDLEKGEELRTLKGHSYWVRAVAVTPDGRKAVSSSFDQTLKVWDLETGEIVATFTADGSIRCCTIGPDGVTIVAGESSGRLHFLRLENA</sequence>
<dbReference type="PANTHER" id="PTHR19848">
    <property type="entry name" value="WD40 REPEAT PROTEIN"/>
    <property type="match status" value="1"/>
</dbReference>
<name>G7WPS4_METH6</name>
<dbReference type="InterPro" id="IPR000157">
    <property type="entry name" value="TIR_dom"/>
</dbReference>
<dbReference type="EMBL" id="CP003117">
    <property type="protein sequence ID" value="AET65436.1"/>
    <property type="molecule type" value="Genomic_DNA"/>
</dbReference>
<dbReference type="Gene3D" id="1.25.40.370">
    <property type="match status" value="1"/>
</dbReference>
<dbReference type="RefSeq" id="WP_014587612.1">
    <property type="nucleotide sequence ID" value="NC_017527.1"/>
</dbReference>
<dbReference type="HOGENOM" id="CLU_004080_0_0_2"/>
<evidence type="ECO:0000313" key="5">
    <source>
        <dbReference type="Proteomes" id="UP000005877"/>
    </source>
</evidence>
<dbReference type="Pfam" id="PF00931">
    <property type="entry name" value="NB-ARC"/>
    <property type="match status" value="1"/>
</dbReference>
<dbReference type="GeneID" id="25395439"/>
<dbReference type="GO" id="GO:0005829">
    <property type="term" value="C:cytosol"/>
    <property type="evidence" value="ECO:0007669"/>
    <property type="project" value="UniProtKB-ARBA"/>
</dbReference>
<dbReference type="Pfam" id="PF00400">
    <property type="entry name" value="WD40"/>
    <property type="match status" value="13"/>
</dbReference>
<dbReference type="PRINTS" id="PR00364">
    <property type="entry name" value="DISEASERSIST"/>
</dbReference>
<dbReference type="Gene3D" id="3.40.50.300">
    <property type="entry name" value="P-loop containing nucleotide triphosphate hydrolases"/>
    <property type="match status" value="1"/>
</dbReference>
<dbReference type="PROSITE" id="PS50104">
    <property type="entry name" value="TIR"/>
    <property type="match status" value="1"/>
</dbReference>
<dbReference type="Proteomes" id="UP000005877">
    <property type="component" value="Chromosome"/>
</dbReference>
<reference evidence="4 5" key="1">
    <citation type="journal article" date="2012" name="PLoS ONE">
        <title>The genome characteristics and predicted function of methyl-group oxidation pathway in the obligate aceticlastic methanogens, Methanosaeta spp.</title>
        <authorList>
            <person name="Zhu J."/>
            <person name="Zheng H."/>
            <person name="Ai G."/>
            <person name="Zhang G."/>
            <person name="Liu D."/>
            <person name="Liu X."/>
            <person name="Dong X."/>
        </authorList>
    </citation>
    <scope>NUCLEOTIDE SEQUENCE [LARGE SCALE GENOMIC DNA]</scope>
    <source>
        <strain evidence="4 5">6Ac</strain>
    </source>
</reference>
<proteinExistence type="predicted"/>
<dbReference type="SUPFAM" id="SSF52540">
    <property type="entry name" value="P-loop containing nucleoside triphosphate hydrolases"/>
    <property type="match status" value="1"/>
</dbReference>
<evidence type="ECO:0000256" key="2">
    <source>
        <dbReference type="ARBA" id="ARBA00022737"/>
    </source>
</evidence>
<dbReference type="STRING" id="1110509.Mhar_2080"/>
<keyword evidence="1" id="KW-0853">WD repeat</keyword>
<dbReference type="PRINTS" id="PR00320">
    <property type="entry name" value="GPROTEINBRPT"/>
</dbReference>
<dbReference type="SUPFAM" id="SSF50978">
    <property type="entry name" value="WD40 repeat-like"/>
    <property type="match status" value="2"/>
</dbReference>